<evidence type="ECO:0000313" key="4">
    <source>
        <dbReference type="WBParaSite" id="SVE_1569200.1"/>
    </source>
</evidence>
<comment type="similarity">
    <text evidence="1">Belongs to the nematode receptor-like protein sre family.</text>
</comment>
<reference evidence="3" key="1">
    <citation type="submission" date="2014-07" db="EMBL/GenBank/DDBJ databases">
        <authorList>
            <person name="Martin A.A"/>
            <person name="De Silva N."/>
        </authorList>
    </citation>
    <scope>NUCLEOTIDE SEQUENCE</scope>
</reference>
<keyword evidence="3" id="KW-1185">Reference proteome</keyword>
<dbReference type="PANTHER" id="PTHR47521">
    <property type="entry name" value="SERPENTINE RECEPTOR, CLASS E (EPSILON)-RELATED"/>
    <property type="match status" value="1"/>
</dbReference>
<dbReference type="Pfam" id="PF03125">
    <property type="entry name" value="Sre"/>
    <property type="match status" value="1"/>
</dbReference>
<feature type="transmembrane region" description="Helical" evidence="2">
    <location>
        <begin position="232"/>
        <end position="254"/>
    </location>
</feature>
<feature type="transmembrane region" description="Helical" evidence="2">
    <location>
        <begin position="140"/>
        <end position="161"/>
    </location>
</feature>
<dbReference type="Proteomes" id="UP000035680">
    <property type="component" value="Unassembled WGS sequence"/>
</dbReference>
<dbReference type="GO" id="GO:0016020">
    <property type="term" value="C:membrane"/>
    <property type="evidence" value="ECO:0007669"/>
    <property type="project" value="InterPro"/>
</dbReference>
<dbReference type="WBParaSite" id="SVE_1569200.1">
    <property type="protein sequence ID" value="SVE_1569200.1"/>
    <property type="gene ID" value="SVE_1569200"/>
</dbReference>
<dbReference type="InterPro" id="IPR052860">
    <property type="entry name" value="NRL-GPCR1"/>
</dbReference>
<dbReference type="GO" id="GO:0007606">
    <property type="term" value="P:sensory perception of chemical stimulus"/>
    <property type="evidence" value="ECO:0007669"/>
    <property type="project" value="InterPro"/>
</dbReference>
<feature type="transmembrane region" description="Helical" evidence="2">
    <location>
        <begin position="38"/>
        <end position="60"/>
    </location>
</feature>
<sequence>MDTVYFLGILLNISTMIGAFATFFRIKKVRHFHLNIKAILYCFLCHIIIGTIGRAGYYFSILVLPEDIWRKVTLPLTAIQSGASICFAFNSAKILIERSFSIKNSQRYEKSNYSLHIYIINILEFTLIFIMKYYMQTIPFLIIIQIICLTFSLIFYPILMYSKNKLLQKVKEDFNRNSVFSLSQKYQILETEKTAKILLPFIVLETIITFLIGLTYYLAIYGNFNNKTTADLIIYTRIFAYLRDTTTVLFFIFITIPQNKWRKYIGKILFKNRVSTNDSIKISFAGQNGHLYFEQLHKQWL</sequence>
<feature type="transmembrane region" description="Helical" evidence="2">
    <location>
        <begin position="72"/>
        <end position="92"/>
    </location>
</feature>
<keyword evidence="2" id="KW-1133">Transmembrane helix</keyword>
<accession>A0A0K0FTN0</accession>
<reference evidence="4" key="2">
    <citation type="submission" date="2015-08" db="UniProtKB">
        <authorList>
            <consortium name="WormBaseParasite"/>
        </authorList>
    </citation>
    <scope>IDENTIFICATION</scope>
</reference>
<name>A0A0K0FTN0_STRVS</name>
<protein>
    <submittedName>
        <fullName evidence="4">7TM GPCR serpentine receptor class x (Srx) domain-containing protein</fullName>
    </submittedName>
</protein>
<organism evidence="3 4">
    <name type="scientific">Strongyloides venezuelensis</name>
    <name type="common">Threadworm</name>
    <dbReference type="NCBI Taxonomy" id="75913"/>
    <lineage>
        <taxon>Eukaryota</taxon>
        <taxon>Metazoa</taxon>
        <taxon>Ecdysozoa</taxon>
        <taxon>Nematoda</taxon>
        <taxon>Chromadorea</taxon>
        <taxon>Rhabditida</taxon>
        <taxon>Tylenchina</taxon>
        <taxon>Panagrolaimomorpha</taxon>
        <taxon>Strongyloidoidea</taxon>
        <taxon>Strongyloididae</taxon>
        <taxon>Strongyloides</taxon>
    </lineage>
</organism>
<feature type="transmembrane region" description="Helical" evidence="2">
    <location>
        <begin position="6"/>
        <end position="26"/>
    </location>
</feature>
<feature type="transmembrane region" description="Helical" evidence="2">
    <location>
        <begin position="113"/>
        <end position="134"/>
    </location>
</feature>
<dbReference type="AlphaFoldDB" id="A0A0K0FTN0"/>
<keyword evidence="2" id="KW-0472">Membrane</keyword>
<dbReference type="PANTHER" id="PTHR47521:SF7">
    <property type="entry name" value="SERPENTINE RECEPTOR CLASS EPSILON-6"/>
    <property type="match status" value="1"/>
</dbReference>
<keyword evidence="2" id="KW-0812">Transmembrane</keyword>
<dbReference type="InterPro" id="IPR004151">
    <property type="entry name" value="7TM_GPCR_serpentine_rcpt_Sre"/>
</dbReference>
<evidence type="ECO:0000313" key="3">
    <source>
        <dbReference type="Proteomes" id="UP000035680"/>
    </source>
</evidence>
<feature type="transmembrane region" description="Helical" evidence="2">
    <location>
        <begin position="197"/>
        <end position="220"/>
    </location>
</feature>
<proteinExistence type="inferred from homology"/>
<evidence type="ECO:0000256" key="2">
    <source>
        <dbReference type="SAM" id="Phobius"/>
    </source>
</evidence>
<evidence type="ECO:0000256" key="1">
    <source>
        <dbReference type="ARBA" id="ARBA00006803"/>
    </source>
</evidence>